<feature type="region of interest" description="Disordered" evidence="1">
    <location>
        <begin position="1"/>
        <end position="20"/>
    </location>
</feature>
<gene>
    <name evidence="2" type="ORF">I553_10574</name>
</gene>
<protein>
    <submittedName>
        <fullName evidence="2">Uncharacterized protein</fullName>
    </submittedName>
</protein>
<dbReference type="PATRIC" id="fig|1299334.3.peg.8075"/>
<feature type="compositionally biased region" description="Pro residues" evidence="1">
    <location>
        <begin position="51"/>
        <end position="61"/>
    </location>
</feature>
<feature type="region of interest" description="Disordered" evidence="1">
    <location>
        <begin position="32"/>
        <end position="91"/>
    </location>
</feature>
<proteinExistence type="predicted"/>
<dbReference type="AlphaFoldDB" id="X7ZER6"/>
<sequence length="110" mass="11386">MGIIPIGMPPMLLPGADGGRGIDVGAVVAARRRGDPGKVVRANRRQCASAPPAPPPAPAPLPNRSLPDPRRLNGLPDAGLSNPLSGDPPPRPCPSWLAAWLACWPAWPSD</sequence>
<dbReference type="EMBL" id="JAOB01000076">
    <property type="protein sequence ID" value="EUA17516.1"/>
    <property type="molecule type" value="Genomic_DNA"/>
</dbReference>
<evidence type="ECO:0000256" key="1">
    <source>
        <dbReference type="SAM" id="MobiDB-lite"/>
    </source>
</evidence>
<evidence type="ECO:0000313" key="2">
    <source>
        <dbReference type="EMBL" id="EUA17516.1"/>
    </source>
</evidence>
<reference evidence="2" key="1">
    <citation type="submission" date="2014-01" db="EMBL/GenBank/DDBJ databases">
        <authorList>
            <person name="Brown-Elliot B."/>
            <person name="Wallace R."/>
            <person name="Lenaerts A."/>
            <person name="Ordway D."/>
            <person name="DeGroote M.A."/>
            <person name="Parker T."/>
            <person name="Sizemore C."/>
            <person name="Tallon L.J."/>
            <person name="Sadzewicz L.K."/>
            <person name="Sengamalay N."/>
            <person name="Fraser C.M."/>
            <person name="Hine E."/>
            <person name="Shefchek K.A."/>
            <person name="Das S.P."/>
            <person name="Tettelin H."/>
        </authorList>
    </citation>
    <scope>NUCLEOTIDE SEQUENCE [LARGE SCALE GENOMIC DNA]</scope>
    <source>
        <strain evidence="2">4042</strain>
    </source>
</reference>
<accession>X7ZER6</accession>
<organism evidence="2">
    <name type="scientific">Mycobacterium xenopi 4042</name>
    <dbReference type="NCBI Taxonomy" id="1299334"/>
    <lineage>
        <taxon>Bacteria</taxon>
        <taxon>Bacillati</taxon>
        <taxon>Actinomycetota</taxon>
        <taxon>Actinomycetes</taxon>
        <taxon>Mycobacteriales</taxon>
        <taxon>Mycobacteriaceae</taxon>
        <taxon>Mycobacterium</taxon>
    </lineage>
</organism>
<comment type="caution">
    <text evidence="2">The sequence shown here is derived from an EMBL/GenBank/DDBJ whole genome shotgun (WGS) entry which is preliminary data.</text>
</comment>
<name>X7ZER6_MYCXE</name>